<evidence type="ECO:0000256" key="1">
    <source>
        <dbReference type="SAM" id="MobiDB-lite"/>
    </source>
</evidence>
<dbReference type="RefSeq" id="WP_276282843.1">
    <property type="nucleotide sequence ID" value="NZ_CP119813.1"/>
</dbReference>
<evidence type="ECO:0000313" key="2">
    <source>
        <dbReference type="EMBL" id="MFC7079490.1"/>
    </source>
</evidence>
<organism evidence="2 3">
    <name type="scientific">Halorussus caseinilyticus</name>
    <dbReference type="NCBI Taxonomy" id="3034025"/>
    <lineage>
        <taxon>Archaea</taxon>
        <taxon>Methanobacteriati</taxon>
        <taxon>Methanobacteriota</taxon>
        <taxon>Stenosarchaea group</taxon>
        <taxon>Halobacteria</taxon>
        <taxon>Halobacteriales</taxon>
        <taxon>Haladaptataceae</taxon>
        <taxon>Halorussus</taxon>
    </lineage>
</organism>
<comment type="caution">
    <text evidence="2">The sequence shown here is derived from an EMBL/GenBank/DDBJ whole genome shotgun (WGS) entry which is preliminary data.</text>
</comment>
<dbReference type="EMBL" id="JBHSZH010000004">
    <property type="protein sequence ID" value="MFC7079490.1"/>
    <property type="molecule type" value="Genomic_DNA"/>
</dbReference>
<evidence type="ECO:0000313" key="3">
    <source>
        <dbReference type="Proteomes" id="UP001596407"/>
    </source>
</evidence>
<protein>
    <submittedName>
        <fullName evidence="2">Uncharacterized protein</fullName>
    </submittedName>
</protein>
<sequence length="77" mass="8765">MTEIDSVFPMDRVLTDETRTRIMSAYRRLLSAPESDYEEVEATDGPLLDAEVLHLQQFEDNSVQPTSSSTTATGRRW</sequence>
<dbReference type="AlphaFoldDB" id="A0ABD5WID7"/>
<name>A0ABD5WID7_9EURY</name>
<keyword evidence="3" id="KW-1185">Reference proteome</keyword>
<dbReference type="Proteomes" id="UP001596407">
    <property type="component" value="Unassembled WGS sequence"/>
</dbReference>
<gene>
    <name evidence="2" type="ORF">ACFQJ6_04280</name>
</gene>
<dbReference type="GeneID" id="79305932"/>
<accession>A0ABD5WID7</accession>
<reference evidence="2 3" key="1">
    <citation type="journal article" date="2019" name="Int. J. Syst. Evol. Microbiol.">
        <title>The Global Catalogue of Microorganisms (GCM) 10K type strain sequencing project: providing services to taxonomists for standard genome sequencing and annotation.</title>
        <authorList>
            <consortium name="The Broad Institute Genomics Platform"/>
            <consortium name="The Broad Institute Genome Sequencing Center for Infectious Disease"/>
            <person name="Wu L."/>
            <person name="Ma J."/>
        </authorList>
    </citation>
    <scope>NUCLEOTIDE SEQUENCE [LARGE SCALE GENOMIC DNA]</scope>
    <source>
        <strain evidence="2 3">DT72</strain>
    </source>
</reference>
<feature type="region of interest" description="Disordered" evidence="1">
    <location>
        <begin position="58"/>
        <end position="77"/>
    </location>
</feature>
<proteinExistence type="predicted"/>